<dbReference type="PROSITE" id="PS00409">
    <property type="entry name" value="PROKAR_NTER_METHYL"/>
    <property type="match status" value="1"/>
</dbReference>
<organism evidence="8 9">
    <name type="scientific">Chitinibacter fontanus</name>
    <dbReference type="NCBI Taxonomy" id="1737446"/>
    <lineage>
        <taxon>Bacteria</taxon>
        <taxon>Pseudomonadati</taxon>
        <taxon>Pseudomonadota</taxon>
        <taxon>Betaproteobacteria</taxon>
        <taxon>Neisseriales</taxon>
        <taxon>Chitinibacteraceae</taxon>
        <taxon>Chitinibacter</taxon>
    </lineage>
</organism>
<dbReference type="KEGG" id="cfon:HZU75_04050"/>
<dbReference type="GO" id="GO:0043683">
    <property type="term" value="P:type IV pilus assembly"/>
    <property type="evidence" value="ECO:0007669"/>
    <property type="project" value="InterPro"/>
</dbReference>
<dbReference type="PANTHER" id="PTHR30093:SF47">
    <property type="entry name" value="TYPE IV PILUS NON-CORE MINOR PILIN PILE"/>
    <property type="match status" value="1"/>
</dbReference>
<protein>
    <submittedName>
        <fullName evidence="8">Type IV pilin protein</fullName>
    </submittedName>
</protein>
<dbReference type="AlphaFoldDB" id="A0A7D5Z9A6"/>
<dbReference type="GO" id="GO:0015628">
    <property type="term" value="P:protein secretion by the type II secretion system"/>
    <property type="evidence" value="ECO:0007669"/>
    <property type="project" value="InterPro"/>
</dbReference>
<evidence type="ECO:0000256" key="1">
    <source>
        <dbReference type="ARBA" id="ARBA00004167"/>
    </source>
</evidence>
<dbReference type="EMBL" id="CP058952">
    <property type="protein sequence ID" value="QLI80765.1"/>
    <property type="molecule type" value="Genomic_DNA"/>
</dbReference>
<feature type="region of interest" description="Disordered" evidence="6">
    <location>
        <begin position="110"/>
        <end position="149"/>
    </location>
</feature>
<evidence type="ECO:0000256" key="4">
    <source>
        <dbReference type="ARBA" id="ARBA00022989"/>
    </source>
</evidence>
<keyword evidence="4 7" id="KW-1133">Transmembrane helix</keyword>
<keyword evidence="9" id="KW-1185">Reference proteome</keyword>
<feature type="compositionally biased region" description="Basic and acidic residues" evidence="6">
    <location>
        <begin position="123"/>
        <end position="138"/>
    </location>
</feature>
<dbReference type="InterPro" id="IPR045584">
    <property type="entry name" value="Pilin-like"/>
</dbReference>
<dbReference type="InterPro" id="IPR002416">
    <property type="entry name" value="T2SS_protein-GspH"/>
</dbReference>
<keyword evidence="3 7" id="KW-0812">Transmembrane</keyword>
<dbReference type="Proteomes" id="UP000510822">
    <property type="component" value="Chromosome"/>
</dbReference>
<evidence type="ECO:0000256" key="5">
    <source>
        <dbReference type="ARBA" id="ARBA00023136"/>
    </source>
</evidence>
<evidence type="ECO:0000256" key="3">
    <source>
        <dbReference type="ARBA" id="ARBA00022692"/>
    </source>
</evidence>
<dbReference type="Gene3D" id="3.30.700.10">
    <property type="entry name" value="Glycoprotein, Type 4 Pilin"/>
    <property type="match status" value="1"/>
</dbReference>
<dbReference type="PRINTS" id="PR00885">
    <property type="entry name" value="BCTERIALGSPH"/>
</dbReference>
<dbReference type="Pfam" id="PF07963">
    <property type="entry name" value="N_methyl"/>
    <property type="match status" value="1"/>
</dbReference>
<keyword evidence="2" id="KW-0488">Methylation</keyword>
<dbReference type="GO" id="GO:0015627">
    <property type="term" value="C:type II protein secretion system complex"/>
    <property type="evidence" value="ECO:0007669"/>
    <property type="project" value="InterPro"/>
</dbReference>
<dbReference type="SUPFAM" id="SSF54523">
    <property type="entry name" value="Pili subunits"/>
    <property type="match status" value="1"/>
</dbReference>
<dbReference type="RefSeq" id="WP_180307899.1">
    <property type="nucleotide sequence ID" value="NZ_CP058952.1"/>
</dbReference>
<keyword evidence="5 7" id="KW-0472">Membrane</keyword>
<reference evidence="8 9" key="1">
    <citation type="journal article" date="2016" name="Int. J. Syst. Evol. Microbiol.">
        <title>Chitinibacter fontanus sp. nov., isolated from a spring.</title>
        <authorList>
            <person name="Sheu S.Y."/>
            <person name="Li Y.S."/>
            <person name="Young C.C."/>
            <person name="Chen W.M."/>
        </authorList>
    </citation>
    <scope>NUCLEOTIDE SEQUENCE [LARGE SCALE GENOMIC DNA]</scope>
    <source>
        <strain evidence="8 9">STM-7</strain>
    </source>
</reference>
<name>A0A7D5Z9A6_9NEIS</name>
<dbReference type="NCBIfam" id="TIGR02532">
    <property type="entry name" value="IV_pilin_GFxxxE"/>
    <property type="match status" value="1"/>
</dbReference>
<feature type="transmembrane region" description="Helical" evidence="7">
    <location>
        <begin position="14"/>
        <end position="37"/>
    </location>
</feature>
<dbReference type="GO" id="GO:0016020">
    <property type="term" value="C:membrane"/>
    <property type="evidence" value="ECO:0007669"/>
    <property type="project" value="UniProtKB-SubCell"/>
</dbReference>
<accession>A0A7D5Z9A6</accession>
<dbReference type="InterPro" id="IPR012902">
    <property type="entry name" value="N_methyl_site"/>
</dbReference>
<proteinExistence type="predicted"/>
<feature type="compositionally biased region" description="Acidic residues" evidence="6">
    <location>
        <begin position="140"/>
        <end position="149"/>
    </location>
</feature>
<gene>
    <name evidence="8" type="ORF">HZU75_04050</name>
</gene>
<sequence>MTHYRQSPLRDKGFTLIEMMIVVALIGILAAIAIPNYQSYIKKTRRTDAQGVLMQSAQLLERRYTENSRYSDSATCPDAPILESPIDGTTKYYDIIMSNCSADGSTYTLTATPKGPQSGDGALELRHTGRKAWDKNNDGDNSDAGEDNW</sequence>
<comment type="subcellular location">
    <subcellularLocation>
        <location evidence="1">Membrane</location>
        <topology evidence="1">Single-pass membrane protein</topology>
    </subcellularLocation>
</comment>
<evidence type="ECO:0000256" key="7">
    <source>
        <dbReference type="SAM" id="Phobius"/>
    </source>
</evidence>
<dbReference type="InterPro" id="IPR031982">
    <property type="entry name" value="PilE-like"/>
</dbReference>
<dbReference type="PANTHER" id="PTHR30093">
    <property type="entry name" value="GENERAL SECRETION PATHWAY PROTEIN G"/>
    <property type="match status" value="1"/>
</dbReference>
<dbReference type="Pfam" id="PF16732">
    <property type="entry name" value="ComP_DUS"/>
    <property type="match status" value="1"/>
</dbReference>
<evidence type="ECO:0000313" key="8">
    <source>
        <dbReference type="EMBL" id="QLI80765.1"/>
    </source>
</evidence>
<evidence type="ECO:0000256" key="2">
    <source>
        <dbReference type="ARBA" id="ARBA00022481"/>
    </source>
</evidence>
<evidence type="ECO:0000313" key="9">
    <source>
        <dbReference type="Proteomes" id="UP000510822"/>
    </source>
</evidence>
<evidence type="ECO:0000256" key="6">
    <source>
        <dbReference type="SAM" id="MobiDB-lite"/>
    </source>
</evidence>